<organism evidence="1 2">
    <name type="scientific">Psilocybe cyanescens</name>
    <dbReference type="NCBI Taxonomy" id="93625"/>
    <lineage>
        <taxon>Eukaryota</taxon>
        <taxon>Fungi</taxon>
        <taxon>Dikarya</taxon>
        <taxon>Basidiomycota</taxon>
        <taxon>Agaricomycotina</taxon>
        <taxon>Agaricomycetes</taxon>
        <taxon>Agaricomycetidae</taxon>
        <taxon>Agaricales</taxon>
        <taxon>Agaricineae</taxon>
        <taxon>Strophariaceae</taxon>
        <taxon>Psilocybe</taxon>
    </lineage>
</organism>
<sequence length="129" mass="13741">MSVLLGPLSGALVAGGVYYGFSNLMQTRTQQHIKDLHALSVRLVETPNVVLAPPSAAARIKPHNFTTELKSQWNHEIACLFKGFQNLDRSAVAWGKSLLYGPSVSVVEEKANVKTASGSSTTTATSSPS</sequence>
<dbReference type="EMBL" id="NHYD01003964">
    <property type="protein sequence ID" value="PPQ68097.1"/>
    <property type="molecule type" value="Genomic_DNA"/>
</dbReference>
<evidence type="ECO:0000313" key="2">
    <source>
        <dbReference type="Proteomes" id="UP000283269"/>
    </source>
</evidence>
<proteinExistence type="predicted"/>
<protein>
    <recommendedName>
        <fullName evidence="3">MICOS complex subunit MIC12</fullName>
    </recommendedName>
</protein>
<evidence type="ECO:0000313" key="1">
    <source>
        <dbReference type="EMBL" id="PPQ68097.1"/>
    </source>
</evidence>
<evidence type="ECO:0008006" key="3">
    <source>
        <dbReference type="Google" id="ProtNLM"/>
    </source>
</evidence>
<gene>
    <name evidence="1" type="ORF">CVT25_014260</name>
</gene>
<dbReference type="Proteomes" id="UP000283269">
    <property type="component" value="Unassembled WGS sequence"/>
</dbReference>
<dbReference type="InParanoid" id="A0A409VPD0"/>
<keyword evidence="2" id="KW-1185">Reference proteome</keyword>
<comment type="caution">
    <text evidence="1">The sequence shown here is derived from an EMBL/GenBank/DDBJ whole genome shotgun (WGS) entry which is preliminary data.</text>
</comment>
<accession>A0A409VPD0</accession>
<reference evidence="1 2" key="1">
    <citation type="journal article" date="2018" name="Evol. Lett.">
        <title>Horizontal gene cluster transfer increased hallucinogenic mushroom diversity.</title>
        <authorList>
            <person name="Reynolds H.T."/>
            <person name="Vijayakumar V."/>
            <person name="Gluck-Thaler E."/>
            <person name="Korotkin H.B."/>
            <person name="Matheny P.B."/>
            <person name="Slot J.C."/>
        </authorList>
    </citation>
    <scope>NUCLEOTIDE SEQUENCE [LARGE SCALE GENOMIC DNA]</scope>
    <source>
        <strain evidence="1 2">2631</strain>
    </source>
</reference>
<name>A0A409VPD0_PSICY</name>
<dbReference type="OrthoDB" id="3351225at2759"/>
<dbReference type="AlphaFoldDB" id="A0A409VPD0"/>